<dbReference type="Pfam" id="PF00294">
    <property type="entry name" value="PfkB"/>
    <property type="match status" value="1"/>
</dbReference>
<feature type="domain" description="Carbohydrate kinase PfkB" evidence="2">
    <location>
        <begin position="221"/>
        <end position="280"/>
    </location>
</feature>
<organism evidence="3">
    <name type="scientific">Dunaliella tertiolecta</name>
    <name type="common">Green alga</name>
    <dbReference type="NCBI Taxonomy" id="3047"/>
    <lineage>
        <taxon>Eukaryota</taxon>
        <taxon>Viridiplantae</taxon>
        <taxon>Chlorophyta</taxon>
        <taxon>core chlorophytes</taxon>
        <taxon>Chlorophyceae</taxon>
        <taxon>CS clade</taxon>
        <taxon>Chlamydomonadales</taxon>
        <taxon>Dunaliellaceae</taxon>
        <taxon>Dunaliella</taxon>
    </lineage>
</organism>
<dbReference type="InterPro" id="IPR029056">
    <property type="entry name" value="Ribokinase-like"/>
</dbReference>
<feature type="compositionally biased region" description="Low complexity" evidence="1">
    <location>
        <begin position="314"/>
        <end position="335"/>
    </location>
</feature>
<protein>
    <recommendedName>
        <fullName evidence="2">Carbohydrate kinase PfkB domain-containing protein</fullName>
    </recommendedName>
</protein>
<feature type="compositionally biased region" description="Polar residues" evidence="1">
    <location>
        <begin position="434"/>
        <end position="443"/>
    </location>
</feature>
<feature type="region of interest" description="Disordered" evidence="1">
    <location>
        <begin position="314"/>
        <end position="353"/>
    </location>
</feature>
<name>A0A7S3QU16_DUNTE</name>
<dbReference type="EMBL" id="HBIP01012978">
    <property type="protein sequence ID" value="CAE0492348.1"/>
    <property type="molecule type" value="Transcribed_RNA"/>
</dbReference>
<accession>A0A7S3QU16</accession>
<evidence type="ECO:0000256" key="1">
    <source>
        <dbReference type="SAM" id="MobiDB-lite"/>
    </source>
</evidence>
<sequence>MQWKGALKAAACVLLAVYLLFLHQRIDLVIVGSFTHDIVGSPGVTRPGGAVSYSAVAARALGVKACVLTVAGPDVSEEFGLFRGHELHVVRGGSTLTFEHTYDRKGDRQLRVVSDPNITLHRDQLPWQCRRARVVLLGPLTPHDVDAASFMKHDSWVDLLLRGPQLVGIIGQGYQRRTDPGGKVLPLQHPSPQLLERHGKRTSLFLSDVETEGFAAEQLATVAAQHGRMLITQGSRGAQEWNASGVFQINPVKVPQVDSNGAGDTFATAYMIALAQGHPDPGHAAAWTASRAVMAPQSCKPGCAGDALIGHRINGIRSNGSSSSESDSASNISQAPPDPQPPSQDADTKNWGSPDSSYHCRAWLLAGGAGWFRPWSLPEKLWADLMGLWPHMYAVLYDALAQPARKDDASEDAPGTQGTGLQQTQDNAVEEATGSCSATTSGEASRGRSRDADRGEGEMCEVRSWDDEPPSPSSYLHAAQRWAQRTSDRLQSMHQGLCGNSLQADRSWEGPTSSHGARYTDEGKEVSGSPTALQSLAGLYCGAVGGIRQAVLWVLQFGVSVAARIGLAIDEVARQQ</sequence>
<feature type="compositionally biased region" description="Low complexity" evidence="1">
    <location>
        <begin position="415"/>
        <end position="425"/>
    </location>
</feature>
<feature type="region of interest" description="Disordered" evidence="1">
    <location>
        <begin position="501"/>
        <end position="528"/>
    </location>
</feature>
<dbReference type="SUPFAM" id="SSF53613">
    <property type="entry name" value="Ribokinase-like"/>
    <property type="match status" value="1"/>
</dbReference>
<feature type="region of interest" description="Disordered" evidence="1">
    <location>
        <begin position="406"/>
        <end position="478"/>
    </location>
</feature>
<proteinExistence type="predicted"/>
<dbReference type="InterPro" id="IPR011611">
    <property type="entry name" value="PfkB_dom"/>
</dbReference>
<gene>
    <name evidence="3" type="ORF">DTER00134_LOCUS7421</name>
</gene>
<evidence type="ECO:0000313" key="3">
    <source>
        <dbReference type="EMBL" id="CAE0492348.1"/>
    </source>
</evidence>
<dbReference type="Gene3D" id="3.40.1190.20">
    <property type="match status" value="1"/>
</dbReference>
<feature type="compositionally biased region" description="Polar residues" evidence="1">
    <location>
        <begin position="501"/>
        <end position="515"/>
    </location>
</feature>
<evidence type="ECO:0000259" key="2">
    <source>
        <dbReference type="Pfam" id="PF00294"/>
    </source>
</evidence>
<reference evidence="3" key="1">
    <citation type="submission" date="2021-01" db="EMBL/GenBank/DDBJ databases">
        <authorList>
            <person name="Corre E."/>
            <person name="Pelletier E."/>
            <person name="Niang G."/>
            <person name="Scheremetjew M."/>
            <person name="Finn R."/>
            <person name="Kale V."/>
            <person name="Holt S."/>
            <person name="Cochrane G."/>
            <person name="Meng A."/>
            <person name="Brown T."/>
            <person name="Cohen L."/>
        </authorList>
    </citation>
    <scope>NUCLEOTIDE SEQUENCE</scope>
    <source>
        <strain evidence="3">CCMP1320</strain>
    </source>
</reference>
<dbReference type="AlphaFoldDB" id="A0A7S3QU16"/>
<feature type="compositionally biased region" description="Basic and acidic residues" evidence="1">
    <location>
        <begin position="445"/>
        <end position="466"/>
    </location>
</feature>